<gene>
    <name evidence="8" type="ordered locus">Mefer_0543</name>
</gene>
<evidence type="ECO:0000256" key="4">
    <source>
        <dbReference type="SAM" id="Coils"/>
    </source>
</evidence>
<dbReference type="HOGENOM" id="CLU_008343_3_0_2"/>
<keyword evidence="8" id="KW-0808">Transferase</keyword>
<dbReference type="InterPro" id="IPR052916">
    <property type="entry name" value="Type-I_RE_MTase_Subunit"/>
</dbReference>
<evidence type="ECO:0000256" key="2">
    <source>
        <dbReference type="ARBA" id="ARBA00022747"/>
    </source>
</evidence>
<dbReference type="KEGG" id="mfe:Mefer_0543"/>
<dbReference type="Pfam" id="PF02384">
    <property type="entry name" value="N6_Mtase"/>
    <property type="match status" value="1"/>
</dbReference>
<dbReference type="CDD" id="cd02440">
    <property type="entry name" value="AdoMet_MTases"/>
    <property type="match status" value="1"/>
</dbReference>
<dbReference type="InterPro" id="IPR029464">
    <property type="entry name" value="HSDR_N"/>
</dbReference>
<reference evidence="8" key="1">
    <citation type="submission" date="2009-08" db="EMBL/GenBank/DDBJ databases">
        <title>Complete sequence of chromosome of Methanocaldococcus fervens AG86.</title>
        <authorList>
            <consortium name="US DOE Joint Genome Institute"/>
            <person name="Lucas S."/>
            <person name="Copeland A."/>
            <person name="Lapidus A."/>
            <person name="Glavina del Rio T."/>
            <person name="Tice H."/>
            <person name="Bruce D."/>
            <person name="Goodwin L."/>
            <person name="Pitluck S."/>
            <person name="Chertkov O."/>
            <person name="Detter J.C."/>
            <person name="Han C."/>
            <person name="Tapia R."/>
            <person name="Larimer F."/>
            <person name="Land M."/>
            <person name="Hauser L."/>
            <person name="Kyrpides N."/>
            <person name="Ovchinnikova G."/>
            <person name="Lupa-Sieprawska M."/>
            <person name="Whitman W.B."/>
        </authorList>
    </citation>
    <scope>NUCLEOTIDE SEQUENCE [LARGE SCALE GENOMIC DNA]</scope>
    <source>
        <strain evidence="8">AG86</strain>
    </source>
</reference>
<dbReference type="GO" id="GO:0009307">
    <property type="term" value="P:DNA restriction-modification system"/>
    <property type="evidence" value="ECO:0007669"/>
    <property type="project" value="UniProtKB-KW"/>
</dbReference>
<evidence type="ECO:0000256" key="3">
    <source>
        <dbReference type="ARBA" id="ARBA00023125"/>
    </source>
</evidence>
<dbReference type="Pfam" id="PF13588">
    <property type="entry name" value="HSDR_N_2"/>
    <property type="match status" value="1"/>
</dbReference>
<accession>C7P732</accession>
<dbReference type="EMBL" id="CP001696">
    <property type="protein sequence ID" value="ACV24364.1"/>
    <property type="molecule type" value="Genomic_DNA"/>
</dbReference>
<dbReference type="InterPro" id="IPR000055">
    <property type="entry name" value="Restrct_endonuc_typeI_TRD"/>
</dbReference>
<dbReference type="SUPFAM" id="SSF53335">
    <property type="entry name" value="S-adenosyl-L-methionine-dependent methyltransferases"/>
    <property type="match status" value="1"/>
</dbReference>
<comment type="similarity">
    <text evidence="1">Belongs to the type-I restriction system S methylase family.</text>
</comment>
<evidence type="ECO:0000313" key="9">
    <source>
        <dbReference type="Proteomes" id="UP000001495"/>
    </source>
</evidence>
<dbReference type="Gene3D" id="3.90.220.20">
    <property type="entry name" value="DNA methylase specificity domains"/>
    <property type="match status" value="2"/>
</dbReference>
<evidence type="ECO:0000259" key="5">
    <source>
        <dbReference type="Pfam" id="PF01420"/>
    </source>
</evidence>
<feature type="domain" description="Type I restriction modification DNA specificity" evidence="5">
    <location>
        <begin position="637"/>
        <end position="816"/>
    </location>
</feature>
<keyword evidence="9" id="KW-1185">Reference proteome</keyword>
<proteinExistence type="inferred from homology"/>
<dbReference type="InterPro" id="IPR003356">
    <property type="entry name" value="DNA_methylase_A-5"/>
</dbReference>
<dbReference type="InterPro" id="IPR029063">
    <property type="entry name" value="SAM-dependent_MTases_sf"/>
</dbReference>
<dbReference type="SUPFAM" id="SSF116734">
    <property type="entry name" value="DNA methylase specificity domain"/>
    <property type="match status" value="2"/>
</dbReference>
<keyword evidence="2" id="KW-0680">Restriction system</keyword>
<feature type="domain" description="Type I restriction enzyme R protein N-terminal" evidence="7">
    <location>
        <begin position="45"/>
        <end position="161"/>
    </location>
</feature>
<dbReference type="PANTHER" id="PTHR42998:SF1">
    <property type="entry name" value="TYPE I RESTRICTION ENZYME HINDI METHYLASE SUBUNIT"/>
    <property type="match status" value="1"/>
</dbReference>
<feature type="domain" description="DNA methylase adenine-specific" evidence="6">
    <location>
        <begin position="297"/>
        <end position="598"/>
    </location>
</feature>
<sequence length="1068" mass="123991">MIDEKSTIMKNIKRGIEEGIIELVDNESKIIYYASKEFKTNFKNPEEKVRASYFVELVLDYKYPPNRIDFEVQVPRRTPTDRADIVVFEDDELKKPFIVVECKREGITDAEFEQAIEQLFGNANSLKAKYGIVVAGLRRRAFNIADYPPLERKKNIISDIPIKYGKPVKYRFKKGGNIFEELKVVSRDELIRVLEKVHDTVWQGGKLAPTTAFDEVSKLIFCKIWDEKTTRKGEYYRFQIGSNESAKDVFDRIKKIYEDAKKKDPYVFAEDIKLEPEIVYSVVEQLQEINLKDTDLDTKGVAFERFMEDFFKGKMGQYFTPREIINFMVEFAMLHFDEDEYLNLKVLDPACGSGGFLLHVLDFIRRWAEGNYDKFEAYQHWHEFAKNNIYGIEINEQISRVCKMNMILHDDGHTNIISFDALEDFEKIEKIHKDFKKGSFDLILTNPPFGAKIKKSERKYIENYELGKGRTSQKTEILFIERCWEFLKEGGILGIVLPDGILTNSTLQYVRDFILNRFRVLAVISLPNFAFTHYGAGVKSSLVFLQKKKEGEDLGNYPIFMAIAEHIGYDATGRKDEKNDLPDILEAYKEFLKTGKLKKNLNFEGFIVYRNELEGRLDAYYYKDEFRELEKKLKKSKFKITTLGKIAHVFDGPFGSELKNEEYVDSGIPLIRVQNIKDNRLVLTRDNTVYISVEKHQKLKRSEVLPGDVVVTKTGWLGNAAVVPEEVKKANIRADIAGIRIKSEEISPEYLAIYISSNIGKKLCYRLSSGSTRDRIIIENLRKLKIIVPPKDIQEKIVQIMENAYKLKKQKEKEAEELLNSIDDYVLKELGIEIPEIEESKIFIVDFNDIIKNKRLDAEFNQEKYKILMDAVEKGKYKTVEVGKVFKYIKKGIEVGSNAYTKEGIPFIRVSDIDDYKIHFENADKKINPKLYKELKDKYKPQVGDLLYSKDGTIGFCVMVEEDRDFIISGGILRLKVKDNINPYYIKVILSTKLLKTLAEQRSIGAVIKHLREVEFKKLKIPLPPKEIQDKIAEEVKRRIKKAQQLKKESKKVIEEAKKEVEKILLGE</sequence>
<dbReference type="PROSITE" id="PS00092">
    <property type="entry name" value="N6_MTASE"/>
    <property type="match status" value="1"/>
</dbReference>
<dbReference type="GO" id="GO:0008170">
    <property type="term" value="F:N-methyltransferase activity"/>
    <property type="evidence" value="ECO:0007669"/>
    <property type="project" value="InterPro"/>
</dbReference>
<dbReference type="RefSeq" id="WP_015791101.1">
    <property type="nucleotide sequence ID" value="NC_013156.1"/>
</dbReference>
<dbReference type="InterPro" id="IPR044946">
    <property type="entry name" value="Restrct_endonuc_typeI_TRD_sf"/>
</dbReference>
<evidence type="ECO:0000256" key="1">
    <source>
        <dbReference type="ARBA" id="ARBA00010923"/>
    </source>
</evidence>
<dbReference type="OrthoDB" id="45790at2157"/>
<dbReference type="InterPro" id="IPR002052">
    <property type="entry name" value="DNA_methylase_N6_adenine_CS"/>
</dbReference>
<dbReference type="GeneID" id="25394514"/>
<evidence type="ECO:0000259" key="7">
    <source>
        <dbReference type="Pfam" id="PF13588"/>
    </source>
</evidence>
<dbReference type="GO" id="GO:0003677">
    <property type="term" value="F:DNA binding"/>
    <property type="evidence" value="ECO:0007669"/>
    <property type="project" value="UniProtKB-KW"/>
</dbReference>
<dbReference type="PANTHER" id="PTHR42998">
    <property type="entry name" value="TYPE I RESTRICTION ENZYME HINDVIIP M PROTEIN-RELATED"/>
    <property type="match status" value="1"/>
</dbReference>
<dbReference type="eggNOG" id="arCOG02626">
    <property type="taxonomic scope" value="Archaea"/>
</dbReference>
<dbReference type="STRING" id="573064.Mefer_0543"/>
<organism evidence="8 9">
    <name type="scientific">Methanocaldococcus fervens (strain DSM 4213 / JCM 15782 / AG86)</name>
    <name type="common">Methanococcus fervens</name>
    <dbReference type="NCBI Taxonomy" id="573064"/>
    <lineage>
        <taxon>Archaea</taxon>
        <taxon>Methanobacteriati</taxon>
        <taxon>Methanobacteriota</taxon>
        <taxon>Methanomada group</taxon>
        <taxon>Methanococci</taxon>
        <taxon>Methanococcales</taxon>
        <taxon>Methanocaldococcaceae</taxon>
        <taxon>Methanocaldococcus</taxon>
    </lineage>
</organism>
<dbReference type="Gene3D" id="3.40.50.150">
    <property type="entry name" value="Vaccinia Virus protein VP39"/>
    <property type="match status" value="1"/>
</dbReference>
<dbReference type="REBASE" id="21675">
    <property type="entry name" value="M.Mfe86ORF543P"/>
</dbReference>
<feature type="coiled-coil region" evidence="4">
    <location>
        <begin position="798"/>
        <end position="828"/>
    </location>
</feature>
<feature type="coiled-coil region" evidence="4">
    <location>
        <begin position="1033"/>
        <end position="1063"/>
    </location>
</feature>
<evidence type="ECO:0000259" key="6">
    <source>
        <dbReference type="Pfam" id="PF02384"/>
    </source>
</evidence>
<keyword evidence="4" id="KW-0175">Coiled coil</keyword>
<keyword evidence="3" id="KW-0238">DNA-binding</keyword>
<dbReference type="Pfam" id="PF01420">
    <property type="entry name" value="Methylase_S"/>
    <property type="match status" value="2"/>
</dbReference>
<dbReference type="eggNOG" id="arCOG02632">
    <property type="taxonomic scope" value="Archaea"/>
</dbReference>
<dbReference type="Proteomes" id="UP000001495">
    <property type="component" value="Chromosome"/>
</dbReference>
<evidence type="ECO:0000313" key="8">
    <source>
        <dbReference type="EMBL" id="ACV24364.1"/>
    </source>
</evidence>
<keyword evidence="8" id="KW-0489">Methyltransferase</keyword>
<dbReference type="GO" id="GO:0032259">
    <property type="term" value="P:methylation"/>
    <property type="evidence" value="ECO:0007669"/>
    <property type="project" value="UniProtKB-KW"/>
</dbReference>
<protein>
    <submittedName>
        <fullName evidence="8">N-6 DNA methylase</fullName>
    </submittedName>
</protein>
<dbReference type="PRINTS" id="PR00507">
    <property type="entry name" value="N12N6MTFRASE"/>
</dbReference>
<name>C7P732_METFA</name>
<dbReference type="AlphaFoldDB" id="C7P732"/>
<feature type="domain" description="Type I restriction modification DNA specificity" evidence="5">
    <location>
        <begin position="876"/>
        <end position="1055"/>
    </location>
</feature>